<sequence>MVKFKIIFVISLLFLSLSIGYYLFNNISTKNVNIDPSASNTPTLKNPYENIFNGYEIDWIEIRNLESINLNSNLIKKLSSDEIYENKKCKYLISAGFYNKNDEHIGLFVEQGKLISDYIKDDFFNGFFYLKENKAYISLNNPKNPTIALQSGPVLMLNNRYLINNFVNEEFARRILVGLSNSGSVIFITIFAENKISGPKLSEIQGLFEKLEEKTQINIVDLINLDGGSHSAFFSDTNKIRELSTIGGYFCISR</sequence>
<keyword evidence="1" id="KW-1133">Transmembrane helix</keyword>
<reference evidence="3 4" key="1">
    <citation type="journal article" date="2015" name="Nature">
        <title>rRNA introns, odd ribosomes, and small enigmatic genomes across a large radiation of phyla.</title>
        <authorList>
            <person name="Brown C.T."/>
            <person name="Hug L.A."/>
            <person name="Thomas B.C."/>
            <person name="Sharon I."/>
            <person name="Castelle C.J."/>
            <person name="Singh A."/>
            <person name="Wilkins M.J."/>
            <person name="Williams K.H."/>
            <person name="Banfield J.F."/>
        </authorList>
    </citation>
    <scope>NUCLEOTIDE SEQUENCE [LARGE SCALE GENOMIC DNA]</scope>
</reference>
<keyword evidence="1" id="KW-0812">Transmembrane</keyword>
<evidence type="ECO:0000259" key="2">
    <source>
        <dbReference type="Pfam" id="PF09992"/>
    </source>
</evidence>
<feature type="domain" description="Phosphodiester glycosidase" evidence="2">
    <location>
        <begin position="89"/>
        <end position="237"/>
    </location>
</feature>
<dbReference type="Proteomes" id="UP000034603">
    <property type="component" value="Unassembled WGS sequence"/>
</dbReference>
<evidence type="ECO:0000313" key="4">
    <source>
        <dbReference type="Proteomes" id="UP000034603"/>
    </source>
</evidence>
<dbReference type="PROSITE" id="PS51450">
    <property type="entry name" value="LRR"/>
    <property type="match status" value="1"/>
</dbReference>
<dbReference type="InterPro" id="IPR001611">
    <property type="entry name" value="Leu-rich_rpt"/>
</dbReference>
<keyword evidence="1" id="KW-0472">Membrane</keyword>
<name>A0A0G0HRD9_9BACT</name>
<gene>
    <name evidence="3" type="ORF">US62_C0010G0003</name>
</gene>
<accession>A0A0G0HRD9</accession>
<organism evidence="3 4">
    <name type="scientific">Candidatus Woesebacteria bacterium GW2011_GWA1_37_8</name>
    <dbReference type="NCBI Taxonomy" id="1618546"/>
    <lineage>
        <taxon>Bacteria</taxon>
        <taxon>Candidatus Woeseibacteriota</taxon>
    </lineage>
</organism>
<proteinExistence type="predicted"/>
<comment type="caution">
    <text evidence="3">The sequence shown here is derived from an EMBL/GenBank/DDBJ whole genome shotgun (WGS) entry which is preliminary data.</text>
</comment>
<dbReference type="AlphaFoldDB" id="A0A0G0HRD9"/>
<evidence type="ECO:0000313" key="3">
    <source>
        <dbReference type="EMBL" id="KKQ45718.1"/>
    </source>
</evidence>
<dbReference type="EMBL" id="LBTR01000010">
    <property type="protein sequence ID" value="KKQ45718.1"/>
    <property type="molecule type" value="Genomic_DNA"/>
</dbReference>
<feature type="transmembrane region" description="Helical" evidence="1">
    <location>
        <begin position="6"/>
        <end position="24"/>
    </location>
</feature>
<dbReference type="Pfam" id="PF09992">
    <property type="entry name" value="NAGPA"/>
    <property type="match status" value="1"/>
</dbReference>
<evidence type="ECO:0000256" key="1">
    <source>
        <dbReference type="SAM" id="Phobius"/>
    </source>
</evidence>
<dbReference type="InterPro" id="IPR018711">
    <property type="entry name" value="NAGPA"/>
</dbReference>
<protein>
    <recommendedName>
        <fullName evidence="2">Phosphodiester glycosidase domain-containing protein</fullName>
    </recommendedName>
</protein>